<comment type="caution">
    <text evidence="3">The sequence shown here is derived from an EMBL/GenBank/DDBJ whole genome shotgun (WGS) entry which is preliminary data.</text>
</comment>
<dbReference type="AlphaFoldDB" id="A0A2G5SG78"/>
<reference evidence="4" key="1">
    <citation type="submission" date="2017-10" db="EMBL/GenBank/DDBJ databases">
        <title>Rapid genome shrinkage in a self-fertile nematode reveals novel sperm competition proteins.</title>
        <authorList>
            <person name="Yin D."/>
            <person name="Schwarz E.M."/>
            <person name="Thomas C.G."/>
            <person name="Felde R.L."/>
            <person name="Korf I.F."/>
            <person name="Cutter A.D."/>
            <person name="Schartner C.M."/>
            <person name="Ralston E.J."/>
            <person name="Meyer B.J."/>
            <person name="Haag E.S."/>
        </authorList>
    </citation>
    <scope>NUCLEOTIDE SEQUENCE [LARGE SCALE GENOMIC DNA]</scope>
    <source>
        <strain evidence="4">JU1422</strain>
    </source>
</reference>
<keyword evidence="2" id="KW-0812">Transmembrane</keyword>
<dbReference type="Proteomes" id="UP000230233">
    <property type="component" value="Unassembled WGS sequence"/>
</dbReference>
<keyword evidence="4" id="KW-1185">Reference proteome</keyword>
<proteinExistence type="predicted"/>
<organism evidence="3 4">
    <name type="scientific">Caenorhabditis nigoni</name>
    <dbReference type="NCBI Taxonomy" id="1611254"/>
    <lineage>
        <taxon>Eukaryota</taxon>
        <taxon>Metazoa</taxon>
        <taxon>Ecdysozoa</taxon>
        <taxon>Nematoda</taxon>
        <taxon>Chromadorea</taxon>
        <taxon>Rhabditida</taxon>
        <taxon>Rhabditina</taxon>
        <taxon>Rhabditomorpha</taxon>
        <taxon>Rhabditoidea</taxon>
        <taxon>Rhabditidae</taxon>
        <taxon>Peloderinae</taxon>
        <taxon>Caenorhabditis</taxon>
    </lineage>
</organism>
<keyword evidence="1" id="KW-0175">Coiled coil</keyword>
<keyword evidence="2" id="KW-0472">Membrane</keyword>
<feature type="transmembrane region" description="Helical" evidence="2">
    <location>
        <begin position="61"/>
        <end position="84"/>
    </location>
</feature>
<evidence type="ECO:0000256" key="1">
    <source>
        <dbReference type="SAM" id="Coils"/>
    </source>
</evidence>
<keyword evidence="2" id="KW-1133">Transmembrane helix</keyword>
<feature type="transmembrane region" description="Helical" evidence="2">
    <location>
        <begin position="90"/>
        <end position="115"/>
    </location>
</feature>
<feature type="transmembrane region" description="Helical" evidence="2">
    <location>
        <begin position="175"/>
        <end position="196"/>
    </location>
</feature>
<gene>
    <name evidence="3" type="ORF">B9Z55_027471</name>
</gene>
<dbReference type="EMBL" id="PDUG01000010">
    <property type="protein sequence ID" value="PIC13881.1"/>
    <property type="molecule type" value="Genomic_DNA"/>
</dbReference>
<evidence type="ECO:0000313" key="4">
    <source>
        <dbReference type="Proteomes" id="UP000230233"/>
    </source>
</evidence>
<protein>
    <submittedName>
        <fullName evidence="3">Uncharacterized protein</fullName>
    </submittedName>
</protein>
<feature type="transmembrane region" description="Helical" evidence="2">
    <location>
        <begin position="208"/>
        <end position="234"/>
    </location>
</feature>
<evidence type="ECO:0000256" key="2">
    <source>
        <dbReference type="SAM" id="Phobius"/>
    </source>
</evidence>
<accession>A0A2G5SG78</accession>
<feature type="coiled-coil region" evidence="1">
    <location>
        <begin position="129"/>
        <end position="174"/>
    </location>
</feature>
<evidence type="ECO:0000313" key="3">
    <source>
        <dbReference type="EMBL" id="PIC13881.1"/>
    </source>
</evidence>
<sequence>MSQSPLNSEVLKKGVSDYSDELKDAFESRDISMFDELDDNLKKAKEILVSKIDEWKRDLRMMILALVVLMLHSIVLAGSSDFYYPNVTGFWYIFIVDAVLLIAVLGITIAEEIIYQITDWKKRKNTTKKVSLENEDEQSETEIDDLNNRYQAMLKDLNENYEPMRNLYMRLRNQNAIYSFVMFFCLLTMIFIPSAIDNLYYNTERILWKYLLGVCQLFMDIIIPIHLCCVALNYKKSKL</sequence>
<name>A0A2G5SG78_9PELO</name>